<keyword evidence="3" id="KW-1185">Reference proteome</keyword>
<evidence type="ECO:0000256" key="1">
    <source>
        <dbReference type="SAM" id="MobiDB-lite"/>
    </source>
</evidence>
<feature type="compositionally biased region" description="Acidic residues" evidence="1">
    <location>
        <begin position="181"/>
        <end position="190"/>
    </location>
</feature>
<organism evidence="2 3">
    <name type="scientific">Obba rivulosa</name>
    <dbReference type="NCBI Taxonomy" id="1052685"/>
    <lineage>
        <taxon>Eukaryota</taxon>
        <taxon>Fungi</taxon>
        <taxon>Dikarya</taxon>
        <taxon>Basidiomycota</taxon>
        <taxon>Agaricomycotina</taxon>
        <taxon>Agaricomycetes</taxon>
        <taxon>Polyporales</taxon>
        <taxon>Gelatoporiaceae</taxon>
        <taxon>Obba</taxon>
    </lineage>
</organism>
<feature type="region of interest" description="Disordered" evidence="1">
    <location>
        <begin position="404"/>
        <end position="423"/>
    </location>
</feature>
<evidence type="ECO:0000313" key="2">
    <source>
        <dbReference type="EMBL" id="OCH94600.1"/>
    </source>
</evidence>
<feature type="region of interest" description="Disordered" evidence="1">
    <location>
        <begin position="178"/>
        <end position="214"/>
    </location>
</feature>
<dbReference type="EMBL" id="KV722342">
    <property type="protein sequence ID" value="OCH94600.1"/>
    <property type="molecule type" value="Genomic_DNA"/>
</dbReference>
<feature type="compositionally biased region" description="Low complexity" evidence="1">
    <location>
        <begin position="191"/>
        <end position="203"/>
    </location>
</feature>
<feature type="region of interest" description="Disordered" evidence="1">
    <location>
        <begin position="352"/>
        <end position="372"/>
    </location>
</feature>
<dbReference type="PANTHER" id="PTHR13379">
    <property type="entry name" value="UNCHARACTERIZED DUF1308"/>
    <property type="match status" value="1"/>
</dbReference>
<protein>
    <submittedName>
        <fullName evidence="2">Uncharacterized protein</fullName>
    </submittedName>
</protein>
<dbReference type="Proteomes" id="UP000250043">
    <property type="component" value="Unassembled WGS sequence"/>
</dbReference>
<sequence>MSGQSDLPGLHPELQALQQQLRAILADMRSFAPSIPKPPILDTSIRLVSTSHTPSEPQSEGMPGLRALRDAVQRDLSVLNEFLADPHCSALPPLSTNAPYLVAVWNEVQCAPPPVTAIWQTFPDPAHAQGKATRKRGSQKPPGVKVDVIAEGGRRWIRVNTIKNSRLLAEFREVDSYLTSSEEESSDEAEPSSSGSTPRSPSWRSRRPPPLDNSLLRGARALLDATSSHLPLGSRRLPHVTLRLTRLDPTCGDDARIPQTVDALRGMGIDVQLGERAPGVVSAPSSSPNETQEHVDPVPTQKINLDLSLLVALVSDITHAPLPSDEGEAKERYIPPKGGAYWKWKMGARAEEKDGAGEDSDGERDDNSQDEGWWEHSRALGQQTMQDMRRGLLQDMHERLAELYSPVPSSPPNSTSSNAQRPDVEFYTTSAARTRFLQIVLSKIGGPAEQRRARALFCLPEDYSPEPLLSSSTIAHTLDLAGDRTMPTNGTSTSDTLPTVDVAAAEEAYWRDSRYPPGLLPLIPIRVLSSVEPATPSSLPANLAALSMSDTPSPAPAPFFRQLAHVCRTILATHDARDGGPQPPRLTHHTAESLLAGAARGWTTMTANRASVRAVLRGLRAQAEAGCCEDAGVERPRRPGEGEPAGRMDAALWVVDPRSLAEGMRGDSLDREGG</sequence>
<dbReference type="OrthoDB" id="14527at2759"/>
<dbReference type="PANTHER" id="PTHR13379:SF0">
    <property type="entry name" value="UPF0415 PROTEIN C7ORF25"/>
    <property type="match status" value="1"/>
</dbReference>
<evidence type="ECO:0000313" key="3">
    <source>
        <dbReference type="Proteomes" id="UP000250043"/>
    </source>
</evidence>
<proteinExistence type="predicted"/>
<reference evidence="2 3" key="1">
    <citation type="submission" date="2016-07" db="EMBL/GenBank/DDBJ databases">
        <title>Draft genome of the white-rot fungus Obba rivulosa 3A-2.</title>
        <authorList>
            <consortium name="DOE Joint Genome Institute"/>
            <person name="Miettinen O."/>
            <person name="Riley R."/>
            <person name="Acob R."/>
            <person name="Barry K."/>
            <person name="Cullen D."/>
            <person name="De Vries R."/>
            <person name="Hainaut M."/>
            <person name="Hatakka A."/>
            <person name="Henrissat B."/>
            <person name="Hilden K."/>
            <person name="Kuo R."/>
            <person name="Labutti K."/>
            <person name="Lipzen A."/>
            <person name="Makela M.R."/>
            <person name="Sandor L."/>
            <person name="Spatafora J.W."/>
            <person name="Grigoriev I.V."/>
            <person name="Hibbett D.S."/>
        </authorList>
    </citation>
    <scope>NUCLEOTIDE SEQUENCE [LARGE SCALE GENOMIC DNA]</scope>
    <source>
        <strain evidence="2 3">3A-2</strain>
    </source>
</reference>
<gene>
    <name evidence="2" type="ORF">OBBRIDRAFT_831652</name>
</gene>
<dbReference type="AlphaFoldDB" id="A0A8E2DRS3"/>
<accession>A0A8E2DRS3</accession>
<name>A0A8E2DRS3_9APHY</name>